<dbReference type="EMBL" id="HBIN01001841">
    <property type="protein sequence ID" value="CAE0430806.1"/>
    <property type="molecule type" value="Transcribed_RNA"/>
</dbReference>
<organism evidence="2">
    <name type="scientific">Aplanochytrium stocchinoi</name>
    <dbReference type="NCBI Taxonomy" id="215587"/>
    <lineage>
        <taxon>Eukaryota</taxon>
        <taxon>Sar</taxon>
        <taxon>Stramenopiles</taxon>
        <taxon>Bigyra</taxon>
        <taxon>Labyrinthulomycetes</taxon>
        <taxon>Thraustochytrida</taxon>
        <taxon>Thraustochytriidae</taxon>
        <taxon>Aplanochytrium</taxon>
    </lineage>
</organism>
<accession>A0A7S3LHG9</accession>
<dbReference type="InterPro" id="IPR036940">
    <property type="entry name" value="PI3/4_kinase_cat_sf"/>
</dbReference>
<dbReference type="InterPro" id="IPR011009">
    <property type="entry name" value="Kinase-like_dom_sf"/>
</dbReference>
<dbReference type="AlphaFoldDB" id="A0A7S3LHG9"/>
<proteinExistence type="predicted"/>
<protein>
    <recommendedName>
        <fullName evidence="1">Actin-fragmin kinase catalytic domain-containing protein</fullName>
    </recommendedName>
</protein>
<dbReference type="InterPro" id="IPR015275">
    <property type="entry name" value="Actin-fragmin_kin_cat_dom"/>
</dbReference>
<evidence type="ECO:0000259" key="1">
    <source>
        <dbReference type="Pfam" id="PF09192"/>
    </source>
</evidence>
<dbReference type="Gene3D" id="3.30.1010.10">
    <property type="entry name" value="Phosphatidylinositol 3-kinase Catalytic Subunit, Chain A, domain 4"/>
    <property type="match status" value="1"/>
</dbReference>
<feature type="domain" description="Actin-fragmin kinase catalytic" evidence="1">
    <location>
        <begin position="127"/>
        <end position="391"/>
    </location>
</feature>
<sequence length="450" mass="50261">MSDLAYSKEEAEKVCKGLNRFFVLVQSGQGIGPICEGIKAQKAGSELETICFALAHSSTGSVKQTFKELLMNPVIRKTAQDEKSRSVTQLNATYAKAKKMTFKEERQLAAEKAKENVKILFSLAPLPAEYIAEINWETVGLCHHIPGGEQSSGIFVMQIGDKLVTVKPGSVSSPGEYFCFLFYQKMGLRIPRLKALLASDAENGYNHMVSAVTKKATFTSEEVKLSFPYLMKANMALLGEFILNQPLNVLSRERVEERLEAISEIGKVLALDLIMNNGDRIPFAHRSDGNANNILFERRTAGNGVHLCFIDNTTTAIVRPKGRKKYLKLVEEIRELVYESDSSLLDVVFRTTPREDIGGMRGVADFFRLHFEIELSEKEKVALVSGFKAGIDNTLDMYRENPNVFHELKDETAEAFRETSGEIHLMSEQGLKTIDPAFYDNIISCFDLGN</sequence>
<dbReference type="Gene3D" id="1.10.1070.11">
    <property type="entry name" value="Phosphatidylinositol 3-/4-kinase, catalytic domain"/>
    <property type="match status" value="1"/>
</dbReference>
<dbReference type="Pfam" id="PF09192">
    <property type="entry name" value="Act-Frag_cataly"/>
    <property type="match status" value="1"/>
</dbReference>
<dbReference type="PANTHER" id="PTHR38737">
    <property type="entry name" value="ACTIN-FRAGMIN KINASE DDB_G0279609-RELATED"/>
    <property type="match status" value="1"/>
</dbReference>
<gene>
    <name evidence="2" type="ORF">ASTO00021_LOCUS1164</name>
</gene>
<dbReference type="SUPFAM" id="SSF56112">
    <property type="entry name" value="Protein kinase-like (PK-like)"/>
    <property type="match status" value="1"/>
</dbReference>
<name>A0A7S3LHG9_9STRA</name>
<evidence type="ECO:0000313" key="2">
    <source>
        <dbReference type="EMBL" id="CAE0430806.1"/>
    </source>
</evidence>
<reference evidence="2" key="1">
    <citation type="submission" date="2021-01" db="EMBL/GenBank/DDBJ databases">
        <authorList>
            <person name="Corre E."/>
            <person name="Pelletier E."/>
            <person name="Niang G."/>
            <person name="Scheremetjew M."/>
            <person name="Finn R."/>
            <person name="Kale V."/>
            <person name="Holt S."/>
            <person name="Cochrane G."/>
            <person name="Meng A."/>
            <person name="Brown T."/>
            <person name="Cohen L."/>
        </authorList>
    </citation>
    <scope>NUCLEOTIDE SEQUENCE</scope>
    <source>
        <strain evidence="2">GSBS06</strain>
    </source>
</reference>
<dbReference type="InterPro" id="IPR037469">
    <property type="entry name" value="Put_AFK"/>
</dbReference>
<dbReference type="PANTHER" id="PTHR38737:SF1">
    <property type="entry name" value="ACTIN-FRAGMIN KINASE DDB_G0279609-RELATED"/>
    <property type="match status" value="1"/>
</dbReference>